<reference evidence="9 10" key="1">
    <citation type="journal article" date="2020" name="ISME J.">
        <title>Uncovering the hidden diversity of litter-decomposition mechanisms in mushroom-forming fungi.</title>
        <authorList>
            <person name="Floudas D."/>
            <person name="Bentzer J."/>
            <person name="Ahren D."/>
            <person name="Johansson T."/>
            <person name="Persson P."/>
            <person name="Tunlid A."/>
        </authorList>
    </citation>
    <scope>NUCLEOTIDE SEQUENCE [LARGE SCALE GENOMIC DNA]</scope>
    <source>
        <strain evidence="9 10">CBS 101986</strain>
    </source>
</reference>
<evidence type="ECO:0000256" key="7">
    <source>
        <dbReference type="ARBA" id="ARBA00023186"/>
    </source>
</evidence>
<dbReference type="GO" id="GO:0016887">
    <property type="term" value="F:ATP hydrolysis activity"/>
    <property type="evidence" value="ECO:0007669"/>
    <property type="project" value="InterPro"/>
</dbReference>
<name>A0A8H5B3F0_9AGAR</name>
<dbReference type="OrthoDB" id="10248520at2759"/>
<evidence type="ECO:0000256" key="1">
    <source>
        <dbReference type="ARBA" id="ARBA00004496"/>
    </source>
</evidence>
<dbReference type="PRINTS" id="PR00304">
    <property type="entry name" value="TCOMPLEXTCP1"/>
</dbReference>
<accession>A0A8H5B3F0</accession>
<dbReference type="InterPro" id="IPR027413">
    <property type="entry name" value="GROEL-like_equatorial_sf"/>
</dbReference>
<dbReference type="GO" id="GO:0140662">
    <property type="term" value="F:ATP-dependent protein folding chaperone"/>
    <property type="evidence" value="ECO:0007669"/>
    <property type="project" value="InterPro"/>
</dbReference>
<dbReference type="Proteomes" id="UP000567179">
    <property type="component" value="Unassembled WGS sequence"/>
</dbReference>
<dbReference type="EMBL" id="JAACJJ010000042">
    <property type="protein sequence ID" value="KAF5316009.1"/>
    <property type="molecule type" value="Genomic_DNA"/>
</dbReference>
<dbReference type="InterPro" id="IPR002194">
    <property type="entry name" value="Chaperonin_TCP-1_CS"/>
</dbReference>
<comment type="subcellular location">
    <subcellularLocation>
        <location evidence="1">Cytoplasm</location>
    </subcellularLocation>
</comment>
<dbReference type="Gene3D" id="1.10.560.10">
    <property type="entry name" value="GroEL-like equatorial domain"/>
    <property type="match status" value="3"/>
</dbReference>
<keyword evidence="10" id="KW-1185">Reference proteome</keyword>
<protein>
    <recommendedName>
        <fullName evidence="3">T-complex protein 1 subunit gamma</fullName>
    </recommendedName>
</protein>
<proteinExistence type="inferred from homology"/>
<dbReference type="AlphaFoldDB" id="A0A8H5B3F0"/>
<dbReference type="InterPro" id="IPR027409">
    <property type="entry name" value="GroEL-like_apical_dom_sf"/>
</dbReference>
<dbReference type="InterPro" id="IPR002423">
    <property type="entry name" value="Cpn60/GroEL/TCP-1"/>
</dbReference>
<dbReference type="GO" id="GO:0005832">
    <property type="term" value="C:chaperonin-containing T-complex"/>
    <property type="evidence" value="ECO:0007669"/>
    <property type="project" value="UniProtKB-ARBA"/>
</dbReference>
<keyword evidence="7 8" id="KW-0143">Chaperone</keyword>
<evidence type="ECO:0000313" key="10">
    <source>
        <dbReference type="Proteomes" id="UP000567179"/>
    </source>
</evidence>
<evidence type="ECO:0000256" key="4">
    <source>
        <dbReference type="ARBA" id="ARBA00022490"/>
    </source>
</evidence>
<dbReference type="SUPFAM" id="SSF48592">
    <property type="entry name" value="GroEL equatorial domain-like"/>
    <property type="match status" value="1"/>
</dbReference>
<sequence>MSQIPVFVKNTAPEGQEGRKAQMSNITAAKVCSRSFIMLVDVAGVSPAVSLEALRAFVRDGVFRTWLPSSEKRGRGTAADVVRTCLGPKAMLKVILGPMAVSCALTNDGNAILCGIDFAHPAAENMIELRRTQDEERGDGTTSVIILGDSLFLPHLSLSFRLHFCLVYMSRLLRIVRRDPRPIPLPSEPRHPPRRYHLRVQPRSLRRSKLPVPINVENNKQMLALIKTNIGTKFSVRWSGMMCRLALEAVRTVKVARVGEGNPVPAAAPDGTFGVTGAPVVDIKHYARAEKIPGGEIKQSDILRGVMVNKDVTHPVMRQRIESTVVVILDCPLEYKKDESQTNMEFSKEGEWARAQEIEEEHVKALCEKIAGMRTEDGRKVNLVITEKGVSYLAQHVFSRHNITALRRVRKSGKNRIAPAVGATIVNRIEDIMESDIRTGCELFKVEKIGDEYFTFLTECTVPKACIIVLRGPSKDILNETDRNLADAMSIARNAVFHPFLAPGGGATEMTKGVKGVEACSVASLKRWRSSPVPSFRMQAGMPSTRTTSTHWGVSGDTGKIVDMKEYGLYESPSVKIQALKTAVETARMLLRVDDVVQAICREKGEEGV</sequence>
<evidence type="ECO:0000313" key="9">
    <source>
        <dbReference type="EMBL" id="KAF5316009.1"/>
    </source>
</evidence>
<dbReference type="InterPro" id="IPR027410">
    <property type="entry name" value="TCP-1-like_intermed_sf"/>
</dbReference>
<keyword evidence="5 8" id="KW-0547">Nucleotide-binding</keyword>
<comment type="caution">
    <text evidence="9">The sequence shown here is derived from an EMBL/GenBank/DDBJ whole genome shotgun (WGS) entry which is preliminary data.</text>
</comment>
<dbReference type="GO" id="GO:0051082">
    <property type="term" value="F:unfolded protein binding"/>
    <property type="evidence" value="ECO:0007669"/>
    <property type="project" value="InterPro"/>
</dbReference>
<evidence type="ECO:0000256" key="8">
    <source>
        <dbReference type="RuleBase" id="RU004187"/>
    </source>
</evidence>
<dbReference type="FunFam" id="3.50.7.10:FF:000005">
    <property type="entry name" value="T-complex protein 1 subunit gamma"/>
    <property type="match status" value="1"/>
</dbReference>
<dbReference type="PROSITE" id="PS00750">
    <property type="entry name" value="TCP1_1"/>
    <property type="match status" value="1"/>
</dbReference>
<dbReference type="SUPFAM" id="SSF52029">
    <property type="entry name" value="GroEL apical domain-like"/>
    <property type="match status" value="1"/>
</dbReference>
<gene>
    <name evidence="9" type="ORF">D9619_006924</name>
</gene>
<keyword evidence="6 8" id="KW-0067">ATP-binding</keyword>
<evidence type="ECO:0000256" key="6">
    <source>
        <dbReference type="ARBA" id="ARBA00022840"/>
    </source>
</evidence>
<keyword evidence="4" id="KW-0963">Cytoplasm</keyword>
<evidence type="ECO:0000256" key="2">
    <source>
        <dbReference type="ARBA" id="ARBA00008020"/>
    </source>
</evidence>
<evidence type="ECO:0000256" key="5">
    <source>
        <dbReference type="ARBA" id="ARBA00022741"/>
    </source>
</evidence>
<dbReference type="Pfam" id="PF00118">
    <property type="entry name" value="Cpn60_TCP1"/>
    <property type="match status" value="3"/>
</dbReference>
<dbReference type="PANTHER" id="PTHR11353">
    <property type="entry name" value="CHAPERONIN"/>
    <property type="match status" value="1"/>
</dbReference>
<dbReference type="Gene3D" id="3.30.260.10">
    <property type="entry name" value="TCP-1-like chaperonin intermediate domain"/>
    <property type="match status" value="1"/>
</dbReference>
<comment type="similarity">
    <text evidence="2 8">Belongs to the TCP-1 chaperonin family.</text>
</comment>
<dbReference type="InterPro" id="IPR017998">
    <property type="entry name" value="Chaperone_TCP-1"/>
</dbReference>
<evidence type="ECO:0000256" key="3">
    <source>
        <dbReference type="ARBA" id="ARBA00017187"/>
    </source>
</evidence>
<organism evidence="9 10">
    <name type="scientific">Psilocybe cf. subviscida</name>
    <dbReference type="NCBI Taxonomy" id="2480587"/>
    <lineage>
        <taxon>Eukaryota</taxon>
        <taxon>Fungi</taxon>
        <taxon>Dikarya</taxon>
        <taxon>Basidiomycota</taxon>
        <taxon>Agaricomycotina</taxon>
        <taxon>Agaricomycetes</taxon>
        <taxon>Agaricomycetidae</taxon>
        <taxon>Agaricales</taxon>
        <taxon>Agaricineae</taxon>
        <taxon>Strophariaceae</taxon>
        <taxon>Psilocybe</taxon>
    </lineage>
</organism>
<dbReference type="Gene3D" id="3.50.7.10">
    <property type="entry name" value="GroEL"/>
    <property type="match status" value="1"/>
</dbReference>
<dbReference type="GO" id="GO:0005524">
    <property type="term" value="F:ATP binding"/>
    <property type="evidence" value="ECO:0007669"/>
    <property type="project" value="UniProtKB-KW"/>
</dbReference>
<dbReference type="SUPFAM" id="SSF54849">
    <property type="entry name" value="GroEL-intermediate domain like"/>
    <property type="match status" value="1"/>
</dbReference>